<dbReference type="EMBL" id="MT145080">
    <property type="protein sequence ID" value="QJI03345.1"/>
    <property type="molecule type" value="Genomic_DNA"/>
</dbReference>
<organism evidence="1">
    <name type="scientific">viral metagenome</name>
    <dbReference type="NCBI Taxonomy" id="1070528"/>
    <lineage>
        <taxon>unclassified sequences</taxon>
        <taxon>metagenomes</taxon>
        <taxon>organismal metagenomes</taxon>
    </lineage>
</organism>
<name>A0A6M3XZC4_9ZZZZ</name>
<sequence length="74" mass="8171">MDIKITADYTKEQGEILVCTHENTGDTLSIMAGNLYLQVTVDQVKNLINRLNIGINIVEEYRKMIKKSGSGNGG</sequence>
<dbReference type="AlphaFoldDB" id="A0A6M3XZC4"/>
<proteinExistence type="predicted"/>
<protein>
    <submittedName>
        <fullName evidence="1">Uncharacterized protein</fullName>
    </submittedName>
</protein>
<evidence type="ECO:0000313" key="1">
    <source>
        <dbReference type="EMBL" id="QJI03345.1"/>
    </source>
</evidence>
<accession>A0A6M3XZC4</accession>
<reference evidence="1" key="1">
    <citation type="submission" date="2020-03" db="EMBL/GenBank/DDBJ databases">
        <title>The deep terrestrial virosphere.</title>
        <authorList>
            <person name="Holmfeldt K."/>
            <person name="Nilsson E."/>
            <person name="Simone D."/>
            <person name="Lopez-Fernandez M."/>
            <person name="Wu X."/>
            <person name="de Brujin I."/>
            <person name="Lundin D."/>
            <person name="Andersson A."/>
            <person name="Bertilsson S."/>
            <person name="Dopson M."/>
        </authorList>
    </citation>
    <scope>NUCLEOTIDE SEQUENCE</scope>
    <source>
        <strain evidence="1">TM448B04465</strain>
    </source>
</reference>
<gene>
    <name evidence="1" type="ORF">TM448B04465_0001</name>
</gene>